<name>A0A6L2J8H4_TANCI</name>
<evidence type="ECO:0000313" key="9">
    <source>
        <dbReference type="EMBL" id="GEU33179.1"/>
    </source>
</evidence>
<keyword evidence="2" id="KW-0548">Nucleotidyltransferase</keyword>
<dbReference type="Gene3D" id="2.40.70.10">
    <property type="entry name" value="Acid Proteases"/>
    <property type="match status" value="1"/>
</dbReference>
<keyword evidence="3" id="KW-0540">Nuclease</keyword>
<dbReference type="PANTHER" id="PTHR33067:SF9">
    <property type="entry name" value="RNA-DIRECTED DNA POLYMERASE"/>
    <property type="match status" value="1"/>
</dbReference>
<dbReference type="InterPro" id="IPR041373">
    <property type="entry name" value="RT_RNaseH"/>
</dbReference>
<dbReference type="CDD" id="cd00303">
    <property type="entry name" value="retropepsin_like"/>
    <property type="match status" value="1"/>
</dbReference>
<evidence type="ECO:0000256" key="7">
    <source>
        <dbReference type="SAM" id="MobiDB-lite"/>
    </source>
</evidence>
<evidence type="ECO:0000256" key="5">
    <source>
        <dbReference type="ARBA" id="ARBA00022801"/>
    </source>
</evidence>
<evidence type="ECO:0000259" key="8">
    <source>
        <dbReference type="Pfam" id="PF17917"/>
    </source>
</evidence>
<evidence type="ECO:0000256" key="2">
    <source>
        <dbReference type="ARBA" id="ARBA00022695"/>
    </source>
</evidence>
<dbReference type="PANTHER" id="PTHR33067">
    <property type="entry name" value="RNA-DIRECTED DNA POLYMERASE-RELATED"/>
    <property type="match status" value="1"/>
</dbReference>
<evidence type="ECO:0000256" key="1">
    <source>
        <dbReference type="ARBA" id="ARBA00022679"/>
    </source>
</evidence>
<feature type="compositionally biased region" description="Polar residues" evidence="7">
    <location>
        <begin position="62"/>
        <end position="75"/>
    </location>
</feature>
<dbReference type="GO" id="GO:0016787">
    <property type="term" value="F:hydrolase activity"/>
    <property type="evidence" value="ECO:0007669"/>
    <property type="project" value="UniProtKB-KW"/>
</dbReference>
<dbReference type="EMBL" id="BKCJ010000435">
    <property type="protein sequence ID" value="GEU33179.1"/>
    <property type="molecule type" value="Genomic_DNA"/>
</dbReference>
<keyword evidence="6 9" id="KW-0695">RNA-directed DNA polymerase</keyword>
<dbReference type="Pfam" id="PF17917">
    <property type="entry name" value="RT_RNaseH"/>
    <property type="match status" value="1"/>
</dbReference>
<reference evidence="9" key="1">
    <citation type="journal article" date="2019" name="Sci. Rep.">
        <title>Draft genome of Tanacetum cinerariifolium, the natural source of mosquito coil.</title>
        <authorList>
            <person name="Yamashiro T."/>
            <person name="Shiraishi A."/>
            <person name="Satake H."/>
            <person name="Nakayama K."/>
        </authorList>
    </citation>
    <scope>NUCLEOTIDE SEQUENCE</scope>
</reference>
<dbReference type="AlphaFoldDB" id="A0A6L2J8H4"/>
<organism evidence="9">
    <name type="scientific">Tanacetum cinerariifolium</name>
    <name type="common">Dalmatian daisy</name>
    <name type="synonym">Chrysanthemum cinerariifolium</name>
    <dbReference type="NCBI Taxonomy" id="118510"/>
    <lineage>
        <taxon>Eukaryota</taxon>
        <taxon>Viridiplantae</taxon>
        <taxon>Streptophyta</taxon>
        <taxon>Embryophyta</taxon>
        <taxon>Tracheophyta</taxon>
        <taxon>Spermatophyta</taxon>
        <taxon>Magnoliopsida</taxon>
        <taxon>eudicotyledons</taxon>
        <taxon>Gunneridae</taxon>
        <taxon>Pentapetalae</taxon>
        <taxon>asterids</taxon>
        <taxon>campanulids</taxon>
        <taxon>Asterales</taxon>
        <taxon>Asteraceae</taxon>
        <taxon>Asteroideae</taxon>
        <taxon>Anthemideae</taxon>
        <taxon>Anthemidinae</taxon>
        <taxon>Tanacetum</taxon>
    </lineage>
</organism>
<protein>
    <submittedName>
        <fullName evidence="9">Reverse transcriptase domain-containing protein</fullName>
    </submittedName>
</protein>
<keyword evidence="1" id="KW-0808">Transferase</keyword>
<dbReference type="GO" id="GO:0004519">
    <property type="term" value="F:endonuclease activity"/>
    <property type="evidence" value="ECO:0007669"/>
    <property type="project" value="UniProtKB-KW"/>
</dbReference>
<feature type="region of interest" description="Disordered" evidence="7">
    <location>
        <begin position="61"/>
        <end position="83"/>
    </location>
</feature>
<evidence type="ECO:0000256" key="4">
    <source>
        <dbReference type="ARBA" id="ARBA00022759"/>
    </source>
</evidence>
<dbReference type="GO" id="GO:0003964">
    <property type="term" value="F:RNA-directed DNA polymerase activity"/>
    <property type="evidence" value="ECO:0007669"/>
    <property type="project" value="UniProtKB-KW"/>
</dbReference>
<dbReference type="InterPro" id="IPR021109">
    <property type="entry name" value="Peptidase_aspartic_dom_sf"/>
</dbReference>
<evidence type="ECO:0000256" key="3">
    <source>
        <dbReference type="ARBA" id="ARBA00022722"/>
    </source>
</evidence>
<comment type="caution">
    <text evidence="9">The sequence shown here is derived from an EMBL/GenBank/DDBJ whole genome shotgun (WGS) entry which is preliminary data.</text>
</comment>
<keyword evidence="5" id="KW-0378">Hydrolase</keyword>
<feature type="domain" description="Reverse transcriptase RNase H-like" evidence="8">
    <location>
        <begin position="661"/>
        <end position="708"/>
    </location>
</feature>
<keyword evidence="4" id="KW-0255">Endonuclease</keyword>
<sequence>MLRACPHHGFSELTQIDTFYNGLNEQDQDSLNAATGRNLLSKTTREALKIIINKSKVRYSRGKSNVSRMNTNSRESSSKTNDRIDKLADQISNLVKIVNKQVITPATVNAVEKSCVICGGAHAYYDCIATDSNQSSVCVETGTYNQVSLPNRASNQMALPDFAPVQNNQNRGHFNKQEENIKRNLNNDMRSILGCFFQNQASTLGTLPSNTIPNPKGEIKAVTTRSGLAYEGPSIPTNSSPEKAVERETMETTDKEQSNCQGSTAHIQPSVVPTPILKPVVLKTQPKPNNPYLSRLNDQQLYEKATNQMEKFFQIFHDLHFDISFADVLLLMPKFTSTIKSLLTNKDKLFELAKVPLNEIFLAMLLKKLPEKLGDPDKFLIPCDFLGMDVCHALADLDASINLMPLSIWKKLSLLELTPTWMTLELADRSITRPKGVAEDVFVKVGKFHFPTDFVVVDFEADPREYAQDVLDFKYNSKSGKPTLVSNPSLSKETKSEFSKDSIVKSFSPTLTPFRESDFFIEEIEDFLKDESIPTGIEDSCYDPEGDILYLEKLLNDDPSQLPPMDLKQAEETKAKSSIEEPPKLELKELSSHLEYTFLEETDKLHVIIAKDLKDNEKKALLKVLKSHKRAIAWKITNIKGTDLRFCTHKILMEEDYKPAVQSQRRVNLKIHESKSIVYTDHSDLKYLLSKQDAKPRLLRWVLLLQEFDITIRDKKRSENLTPDHLSRLENPHKDVFENKDINENFPLETLGSISSGSTPWFAHIANFHARNFIKKGLTSQQKKNIFKDVKHYF</sequence>
<proteinExistence type="predicted"/>
<accession>A0A6L2J8H4</accession>
<evidence type="ECO:0000256" key="6">
    <source>
        <dbReference type="ARBA" id="ARBA00022918"/>
    </source>
</evidence>
<gene>
    <name evidence="9" type="ORF">Tci_005157</name>
</gene>